<organism evidence="1 2">
    <name type="scientific">Cardiobacterium hominis (strain ATCC 15826 / DSM 8339 / NCTC 10426 / 6573)</name>
    <dbReference type="NCBI Taxonomy" id="638300"/>
    <lineage>
        <taxon>Bacteria</taxon>
        <taxon>Pseudomonadati</taxon>
        <taxon>Pseudomonadota</taxon>
        <taxon>Gammaproteobacteria</taxon>
        <taxon>Cardiobacteriales</taxon>
        <taxon>Cardiobacteriaceae</taxon>
        <taxon>Cardiobacterium</taxon>
    </lineage>
</organism>
<keyword evidence="2" id="KW-1185">Reference proteome</keyword>
<sequence>MGLLYTYGKNGVPHDDKKALEWFKKAAAQNEAFAQYNIAIAYGLGKGVPRDFDKQREWLEKSAAQNFAPAEKMLKELDGISKAYGNK</sequence>
<dbReference type="HOGENOM" id="CLU_000288_36_12_6"/>
<dbReference type="SUPFAM" id="SSF81901">
    <property type="entry name" value="HCP-like"/>
    <property type="match status" value="1"/>
</dbReference>
<reference evidence="1 2" key="1">
    <citation type="submission" date="2009-08" db="EMBL/GenBank/DDBJ databases">
        <authorList>
            <person name="Qin X."/>
            <person name="Bachman B."/>
            <person name="Battles P."/>
            <person name="Bell A."/>
            <person name="Bess C."/>
            <person name="Bickham C."/>
            <person name="Chaboub L."/>
            <person name="Chen D."/>
            <person name="Coyle M."/>
            <person name="Deiros D.R."/>
            <person name="Dinh H."/>
            <person name="Forbes L."/>
            <person name="Fowler G."/>
            <person name="Francisco L."/>
            <person name="Fu Q."/>
            <person name="Gubbala S."/>
            <person name="Hale W."/>
            <person name="Han Y."/>
            <person name="Hemphill L."/>
            <person name="Highlander S.K."/>
            <person name="Hirani K."/>
            <person name="Hogues M."/>
            <person name="Jackson L."/>
            <person name="Jakkamsetti A."/>
            <person name="Javaid M."/>
            <person name="Jiang H."/>
            <person name="Korchina V."/>
            <person name="Kovar C."/>
            <person name="Lara F."/>
            <person name="Lee S."/>
            <person name="Mata R."/>
            <person name="Mathew T."/>
            <person name="Moen C."/>
            <person name="Morales K."/>
            <person name="Munidasa M."/>
            <person name="Nazareth L."/>
            <person name="Ngo R."/>
            <person name="Nguyen L."/>
            <person name="Okwuonu G."/>
            <person name="Ongeri F."/>
            <person name="Patil S."/>
            <person name="Petrosino J."/>
            <person name="Pham C."/>
            <person name="Pham P."/>
            <person name="Pu L.-L."/>
            <person name="Puazo M."/>
            <person name="Raj R."/>
            <person name="Reid J."/>
            <person name="Rouhana J."/>
            <person name="Saada N."/>
            <person name="Shang Y."/>
            <person name="Simmons D."/>
            <person name="Thornton R."/>
            <person name="Warren J."/>
            <person name="Weissenberger G."/>
            <person name="Zhang J."/>
            <person name="Zhang L."/>
            <person name="Zhou C."/>
            <person name="Zhu D."/>
            <person name="Muzny D."/>
            <person name="Worley K."/>
            <person name="Gibbs R."/>
        </authorList>
    </citation>
    <scope>NUCLEOTIDE SEQUENCE [LARGE SCALE GENOMIC DNA]</scope>
    <source>
        <strain evidence="2">ATCC 15826 / DSM 8339 / NCTC 10426 / 6573</strain>
    </source>
</reference>
<dbReference type="AlphaFoldDB" id="C8N9L5"/>
<name>C8N9L5_CARH6</name>
<protein>
    <submittedName>
        <fullName evidence="1">Sel1 repeat protein</fullName>
    </submittedName>
</protein>
<dbReference type="InterPro" id="IPR011990">
    <property type="entry name" value="TPR-like_helical_dom_sf"/>
</dbReference>
<dbReference type="SMART" id="SM00671">
    <property type="entry name" value="SEL1"/>
    <property type="match status" value="2"/>
</dbReference>
<gene>
    <name evidence="1" type="ORF">HMPREF0198_1193</name>
</gene>
<dbReference type="PANTHER" id="PTHR43628">
    <property type="entry name" value="ACTIVATOR OF C KINASE PROTEIN 1-RELATED"/>
    <property type="match status" value="1"/>
</dbReference>
<dbReference type="InterPro" id="IPR052945">
    <property type="entry name" value="Mitotic_Regulator"/>
</dbReference>
<dbReference type="Pfam" id="PF08238">
    <property type="entry name" value="Sel1"/>
    <property type="match status" value="2"/>
</dbReference>
<proteinExistence type="predicted"/>
<accession>C8N9L5</accession>
<comment type="caution">
    <text evidence="1">The sequence shown here is derived from an EMBL/GenBank/DDBJ whole genome shotgun (WGS) entry which is preliminary data.</text>
</comment>
<evidence type="ECO:0000313" key="2">
    <source>
        <dbReference type="Proteomes" id="UP000004870"/>
    </source>
</evidence>
<dbReference type="Gene3D" id="1.25.40.10">
    <property type="entry name" value="Tetratricopeptide repeat domain"/>
    <property type="match status" value="1"/>
</dbReference>
<dbReference type="EMBL" id="ACKY01000058">
    <property type="protein sequence ID" value="EEV88703.1"/>
    <property type="molecule type" value="Genomic_DNA"/>
</dbReference>
<dbReference type="Proteomes" id="UP000004870">
    <property type="component" value="Unassembled WGS sequence"/>
</dbReference>
<dbReference type="PANTHER" id="PTHR43628:SF1">
    <property type="entry name" value="CHITIN SYNTHASE REGULATORY FACTOR 2-RELATED"/>
    <property type="match status" value="1"/>
</dbReference>
<dbReference type="InterPro" id="IPR006597">
    <property type="entry name" value="Sel1-like"/>
</dbReference>
<evidence type="ECO:0000313" key="1">
    <source>
        <dbReference type="EMBL" id="EEV88703.1"/>
    </source>
</evidence>